<dbReference type="PANTHER" id="PTHR44749:SF1">
    <property type="entry name" value="TETRATRICOPEPTIDE-LIKE HELICAL DOMAIN-CONTAINING PROTEIN"/>
    <property type="match status" value="1"/>
</dbReference>
<feature type="repeat" description="TPR" evidence="1">
    <location>
        <begin position="306"/>
        <end position="339"/>
    </location>
</feature>
<keyword evidence="4" id="KW-1185">Reference proteome</keyword>
<keyword evidence="1" id="KW-0802">TPR repeat</keyword>
<dbReference type="Pfam" id="PF13432">
    <property type="entry name" value="TPR_16"/>
    <property type="match status" value="1"/>
</dbReference>
<sequence length="450" mass="49904">MSTEVAERKELARLCSSKDWSRAIRVLDSLLSHSSAIQDLCNRAFCYSQLELHKHVIKDCDKALQLDPNLIQAYVLKGHAFSGLGRKAEAISVWERGYELAFQQAADLKQFLELEDVLRIAKQNDAVSCQNPTIESPELDSSLASTVTSEDYCGYNEEGTATATATVPEPSSICTKTPEESKDNSDTATDVNEEGKTNKFSRMEDYNASLLICRVDFLLNDSSASSADEHFDLSEIINGSLSFAELQNEIVKEVNGSRKFCVSRILNKSVNVDIRLSRGIAQVNDGNYAQAISIFDKILEQEPEYPEALIGRGTAYAFQQELHSAIADFSKAIQSNPSAAEAWKRRGQARAALGESAKAIADLTKALEFEPNSPDILHERGIVNFKFKDYKAAVEDLSACVEIEKDNKSAFTYLGLALFFIGEYIRAEQAHLKAIQIDQNFVEAWTHLAQ</sequence>
<comment type="caution">
    <text evidence="3">The sequence shown here is derived from an EMBL/GenBank/DDBJ whole genome shotgun (WGS) entry which is preliminary data.</text>
</comment>
<protein>
    <submittedName>
        <fullName evidence="3">Uncharacterized protein</fullName>
    </submittedName>
</protein>
<feature type="non-terminal residue" evidence="3">
    <location>
        <position position="450"/>
    </location>
</feature>
<feature type="region of interest" description="Disordered" evidence="2">
    <location>
        <begin position="164"/>
        <end position="195"/>
    </location>
</feature>
<dbReference type="Pfam" id="PF13174">
    <property type="entry name" value="TPR_6"/>
    <property type="match status" value="1"/>
</dbReference>
<proteinExistence type="predicted"/>
<organism evidence="3 4">
    <name type="scientific">Genlisea aurea</name>
    <dbReference type="NCBI Taxonomy" id="192259"/>
    <lineage>
        <taxon>Eukaryota</taxon>
        <taxon>Viridiplantae</taxon>
        <taxon>Streptophyta</taxon>
        <taxon>Embryophyta</taxon>
        <taxon>Tracheophyta</taxon>
        <taxon>Spermatophyta</taxon>
        <taxon>Magnoliopsida</taxon>
        <taxon>eudicotyledons</taxon>
        <taxon>Gunneridae</taxon>
        <taxon>Pentapetalae</taxon>
        <taxon>asterids</taxon>
        <taxon>lamiids</taxon>
        <taxon>Lamiales</taxon>
        <taxon>Lentibulariaceae</taxon>
        <taxon>Genlisea</taxon>
    </lineage>
</organism>
<dbReference type="OrthoDB" id="1926212at2759"/>
<dbReference type="AlphaFoldDB" id="S8C738"/>
<dbReference type="InterPro" id="IPR011990">
    <property type="entry name" value="TPR-like_helical_dom_sf"/>
</dbReference>
<accession>S8C738</accession>
<dbReference type="PROSITE" id="PS50005">
    <property type="entry name" value="TPR"/>
    <property type="match status" value="3"/>
</dbReference>
<dbReference type="SMART" id="SM00028">
    <property type="entry name" value="TPR"/>
    <property type="match status" value="7"/>
</dbReference>
<dbReference type="Pfam" id="PF13181">
    <property type="entry name" value="TPR_8"/>
    <property type="match status" value="1"/>
</dbReference>
<dbReference type="SUPFAM" id="SSF48452">
    <property type="entry name" value="TPR-like"/>
    <property type="match status" value="2"/>
</dbReference>
<feature type="repeat" description="TPR" evidence="1">
    <location>
        <begin position="272"/>
        <end position="305"/>
    </location>
</feature>
<dbReference type="Gene3D" id="1.25.40.10">
    <property type="entry name" value="Tetratricopeptide repeat domain"/>
    <property type="match status" value="3"/>
</dbReference>
<evidence type="ECO:0000313" key="3">
    <source>
        <dbReference type="EMBL" id="EPS62604.1"/>
    </source>
</evidence>
<name>S8C738_9LAMI</name>
<reference evidence="3 4" key="1">
    <citation type="journal article" date="2013" name="BMC Genomics">
        <title>The miniature genome of a carnivorous plant Genlisea aurea contains a low number of genes and short non-coding sequences.</title>
        <authorList>
            <person name="Leushkin E.V."/>
            <person name="Sutormin R.A."/>
            <person name="Nabieva E.R."/>
            <person name="Penin A.A."/>
            <person name="Kondrashov A.S."/>
            <person name="Logacheva M.D."/>
        </authorList>
    </citation>
    <scope>NUCLEOTIDE SEQUENCE [LARGE SCALE GENOMIC DNA]</scope>
</reference>
<evidence type="ECO:0000256" key="1">
    <source>
        <dbReference type="PROSITE-ProRule" id="PRU00339"/>
    </source>
</evidence>
<evidence type="ECO:0000256" key="2">
    <source>
        <dbReference type="SAM" id="MobiDB-lite"/>
    </source>
</evidence>
<gene>
    <name evidence="3" type="ORF">M569_12184</name>
</gene>
<dbReference type="EMBL" id="AUSU01006029">
    <property type="protein sequence ID" value="EPS62604.1"/>
    <property type="molecule type" value="Genomic_DNA"/>
</dbReference>
<dbReference type="PANTHER" id="PTHR44749">
    <property type="entry name" value="SUPPRESSOR OF RPS4-RLD 1"/>
    <property type="match status" value="1"/>
</dbReference>
<evidence type="ECO:0000313" key="4">
    <source>
        <dbReference type="Proteomes" id="UP000015453"/>
    </source>
</evidence>
<feature type="repeat" description="TPR" evidence="1">
    <location>
        <begin position="340"/>
        <end position="373"/>
    </location>
</feature>
<dbReference type="InterPro" id="IPR019734">
    <property type="entry name" value="TPR_rpt"/>
</dbReference>
<dbReference type="GO" id="GO:0045892">
    <property type="term" value="P:negative regulation of DNA-templated transcription"/>
    <property type="evidence" value="ECO:0007669"/>
    <property type="project" value="InterPro"/>
</dbReference>
<dbReference type="InterPro" id="IPR044650">
    <property type="entry name" value="SRFR1-like"/>
</dbReference>
<dbReference type="Proteomes" id="UP000015453">
    <property type="component" value="Unassembled WGS sequence"/>
</dbReference>